<protein>
    <recommendedName>
        <fullName evidence="4">Toxin ParE1/3/4</fullName>
    </recommendedName>
</protein>
<proteinExistence type="predicted"/>
<keyword evidence="1" id="KW-1277">Toxin-antitoxin system</keyword>
<sequence length="104" mass="11741">MSAPIVVHSREAQRDFRRLYAWIAHDGGKARARRVLGRLDHAIEKLARRPRLGPVRSDFDGQPRSFSVPPWLIVYEPLSDGAGIQVLRILDSRQDIAALMGKKS</sequence>
<dbReference type="OrthoDB" id="7190617at2"/>
<evidence type="ECO:0000313" key="2">
    <source>
        <dbReference type="EMBL" id="PVM90743.1"/>
    </source>
</evidence>
<reference evidence="2 3" key="1">
    <citation type="submission" date="2018-04" db="EMBL/GenBank/DDBJ databases">
        <title>The genome sequence of Caulobacter sp. 744.</title>
        <authorList>
            <person name="Gao J."/>
            <person name="Sun J."/>
        </authorList>
    </citation>
    <scope>NUCLEOTIDE SEQUENCE [LARGE SCALE GENOMIC DNA]</scope>
    <source>
        <strain evidence="2 3">774</strain>
    </source>
</reference>
<organism evidence="2 3">
    <name type="scientific">Caulobacter endophyticus</name>
    <dbReference type="NCBI Taxonomy" id="2172652"/>
    <lineage>
        <taxon>Bacteria</taxon>
        <taxon>Pseudomonadati</taxon>
        <taxon>Pseudomonadota</taxon>
        <taxon>Alphaproteobacteria</taxon>
        <taxon>Caulobacterales</taxon>
        <taxon>Caulobacteraceae</taxon>
        <taxon>Caulobacter</taxon>
    </lineage>
</organism>
<dbReference type="Gene3D" id="3.30.2310.20">
    <property type="entry name" value="RelE-like"/>
    <property type="match status" value="1"/>
</dbReference>
<dbReference type="Proteomes" id="UP000245073">
    <property type="component" value="Unassembled WGS sequence"/>
</dbReference>
<dbReference type="RefSeq" id="WP_109100728.1">
    <property type="nucleotide sequence ID" value="NZ_QDKQ01000034.1"/>
</dbReference>
<dbReference type="Pfam" id="PF05016">
    <property type="entry name" value="ParE_toxin"/>
    <property type="match status" value="1"/>
</dbReference>
<dbReference type="InterPro" id="IPR007712">
    <property type="entry name" value="RelE/ParE_toxin"/>
</dbReference>
<dbReference type="AlphaFoldDB" id="A0A2T9K4M4"/>
<evidence type="ECO:0000313" key="3">
    <source>
        <dbReference type="Proteomes" id="UP000245073"/>
    </source>
</evidence>
<dbReference type="EMBL" id="QDKQ01000034">
    <property type="protein sequence ID" value="PVM90743.1"/>
    <property type="molecule type" value="Genomic_DNA"/>
</dbReference>
<dbReference type="InterPro" id="IPR035093">
    <property type="entry name" value="RelE/ParE_toxin_dom_sf"/>
</dbReference>
<comment type="caution">
    <text evidence="2">The sequence shown here is derived from an EMBL/GenBank/DDBJ whole genome shotgun (WGS) entry which is preliminary data.</text>
</comment>
<gene>
    <name evidence="2" type="ORF">DDF67_09995</name>
</gene>
<evidence type="ECO:0008006" key="4">
    <source>
        <dbReference type="Google" id="ProtNLM"/>
    </source>
</evidence>
<evidence type="ECO:0000256" key="1">
    <source>
        <dbReference type="ARBA" id="ARBA00022649"/>
    </source>
</evidence>
<keyword evidence="3" id="KW-1185">Reference proteome</keyword>
<accession>A0A2T9K4M4</accession>
<name>A0A2T9K4M4_9CAUL</name>